<proteinExistence type="predicted"/>
<organism evidence="1 2">
    <name type="scientific">Legionella lytica</name>
    <dbReference type="NCBI Taxonomy" id="96232"/>
    <lineage>
        <taxon>Bacteria</taxon>
        <taxon>Pseudomonadati</taxon>
        <taxon>Pseudomonadota</taxon>
        <taxon>Gammaproteobacteria</taxon>
        <taxon>Legionellales</taxon>
        <taxon>Legionellaceae</taxon>
        <taxon>Legionella</taxon>
    </lineage>
</organism>
<dbReference type="Gene3D" id="3.80.10.10">
    <property type="entry name" value="Ribonuclease Inhibitor"/>
    <property type="match status" value="1"/>
</dbReference>
<dbReference type="Proteomes" id="UP001615550">
    <property type="component" value="Unassembled WGS sequence"/>
</dbReference>
<keyword evidence="2" id="KW-1185">Reference proteome</keyword>
<reference evidence="1 2" key="1">
    <citation type="submission" date="2024-08" db="EMBL/GenBank/DDBJ databases">
        <title>Draft Genome Sequence of Legionella lytica strain DSB2004, Isolated From a Fire Sprinkler System.</title>
        <authorList>
            <person name="Everhart A.D."/>
            <person name="Kidane D.T."/>
            <person name="Farone A.L."/>
            <person name="Farone M.B."/>
        </authorList>
    </citation>
    <scope>NUCLEOTIDE SEQUENCE [LARGE SCALE GENOMIC DNA]</scope>
    <source>
        <strain evidence="1 2">DSB2004</strain>
    </source>
</reference>
<dbReference type="EMBL" id="JBGORX010000005">
    <property type="protein sequence ID" value="MFJ1269374.1"/>
    <property type="molecule type" value="Genomic_DNA"/>
</dbReference>
<protein>
    <submittedName>
        <fullName evidence="1">Uncharacterized protein</fullName>
    </submittedName>
</protein>
<dbReference type="SUPFAM" id="SSF52047">
    <property type="entry name" value="RNI-like"/>
    <property type="match status" value="1"/>
</dbReference>
<dbReference type="RefSeq" id="WP_400188197.1">
    <property type="nucleotide sequence ID" value="NZ_JBGORX010000005.1"/>
</dbReference>
<accession>A0ABW8D9J0</accession>
<comment type="caution">
    <text evidence="1">The sequence shown here is derived from an EMBL/GenBank/DDBJ whole genome shotgun (WGS) entry which is preliminary data.</text>
</comment>
<gene>
    <name evidence="1" type="ORF">ACD661_12470</name>
</gene>
<evidence type="ECO:0000313" key="2">
    <source>
        <dbReference type="Proteomes" id="UP001615550"/>
    </source>
</evidence>
<sequence>MFQSLYHPAQGKEKLLNWLALNAPGKTTARFDSFKLSSDDVIRIASALEKNNQVKTLSFRDCGLSSEDIGVLHGAILKNSTLEEVKIEKFKTYPTDILELIEGIDTHVTNNMENKQKTTLSK</sequence>
<dbReference type="InterPro" id="IPR032675">
    <property type="entry name" value="LRR_dom_sf"/>
</dbReference>
<name>A0ABW8D9J0_9GAMM</name>
<evidence type="ECO:0000313" key="1">
    <source>
        <dbReference type="EMBL" id="MFJ1269374.1"/>
    </source>
</evidence>